<protein>
    <submittedName>
        <fullName evidence="1">Uncharacterized protein</fullName>
    </submittedName>
</protein>
<organism evidence="1 2">
    <name type="scientific">Armillaria gallica</name>
    <name type="common">Bulbous honey fungus</name>
    <name type="synonym">Armillaria bulbosa</name>
    <dbReference type="NCBI Taxonomy" id="47427"/>
    <lineage>
        <taxon>Eukaryota</taxon>
        <taxon>Fungi</taxon>
        <taxon>Dikarya</taxon>
        <taxon>Basidiomycota</taxon>
        <taxon>Agaricomycotina</taxon>
        <taxon>Agaricomycetes</taxon>
        <taxon>Agaricomycetidae</taxon>
        <taxon>Agaricales</taxon>
        <taxon>Marasmiineae</taxon>
        <taxon>Physalacriaceae</taxon>
        <taxon>Armillaria</taxon>
    </lineage>
</organism>
<evidence type="ECO:0000313" key="1">
    <source>
        <dbReference type="EMBL" id="PBK86103.1"/>
    </source>
</evidence>
<reference evidence="2" key="1">
    <citation type="journal article" date="2017" name="Nat. Ecol. Evol.">
        <title>Genome expansion and lineage-specific genetic innovations in the forest pathogenic fungi Armillaria.</title>
        <authorList>
            <person name="Sipos G."/>
            <person name="Prasanna A.N."/>
            <person name="Walter M.C."/>
            <person name="O'Connor E."/>
            <person name="Balint B."/>
            <person name="Krizsan K."/>
            <person name="Kiss B."/>
            <person name="Hess J."/>
            <person name="Varga T."/>
            <person name="Slot J."/>
            <person name="Riley R."/>
            <person name="Boka B."/>
            <person name="Rigling D."/>
            <person name="Barry K."/>
            <person name="Lee J."/>
            <person name="Mihaltcheva S."/>
            <person name="LaButti K."/>
            <person name="Lipzen A."/>
            <person name="Waldron R."/>
            <person name="Moloney N.M."/>
            <person name="Sperisen C."/>
            <person name="Kredics L."/>
            <person name="Vagvoelgyi C."/>
            <person name="Patrignani A."/>
            <person name="Fitzpatrick D."/>
            <person name="Nagy I."/>
            <person name="Doyle S."/>
            <person name="Anderson J.B."/>
            <person name="Grigoriev I.V."/>
            <person name="Gueldener U."/>
            <person name="Muensterkoetter M."/>
            <person name="Nagy L.G."/>
        </authorList>
    </citation>
    <scope>NUCLEOTIDE SEQUENCE [LARGE SCALE GENOMIC DNA]</scope>
    <source>
        <strain evidence="2">Ar21-2</strain>
    </source>
</reference>
<dbReference type="Proteomes" id="UP000217790">
    <property type="component" value="Unassembled WGS sequence"/>
</dbReference>
<dbReference type="EMBL" id="KZ293686">
    <property type="protein sequence ID" value="PBK86103.1"/>
    <property type="molecule type" value="Genomic_DNA"/>
</dbReference>
<dbReference type="OrthoDB" id="3068171at2759"/>
<feature type="non-terminal residue" evidence="1">
    <location>
        <position position="1"/>
    </location>
</feature>
<sequence>PSITSSKDVCITIASAALDKAISMLQSSGQFNGAFHSVYSITFVYQLEFDRLTKQMKYKQTLKQGIALAESVNSEFSSALNYEYAAARAYTVYRDSDFLALAVTSWTTARRYTISKDQAASGTMDVKQFNLLLSRQGGKSYPWLSRLTSV</sequence>
<proteinExistence type="predicted"/>
<accession>A0A2H3DCY4</accession>
<gene>
    <name evidence="1" type="ORF">ARMGADRAFT_940991</name>
</gene>
<dbReference type="STRING" id="47427.A0A2H3DCY4"/>
<name>A0A2H3DCY4_ARMGA</name>
<dbReference type="InParanoid" id="A0A2H3DCY4"/>
<dbReference type="AlphaFoldDB" id="A0A2H3DCY4"/>
<evidence type="ECO:0000313" key="2">
    <source>
        <dbReference type="Proteomes" id="UP000217790"/>
    </source>
</evidence>
<keyword evidence="2" id="KW-1185">Reference proteome</keyword>